<feature type="compositionally biased region" description="Basic residues" evidence="1">
    <location>
        <begin position="269"/>
        <end position="283"/>
    </location>
</feature>
<keyword evidence="2" id="KW-0472">Membrane</keyword>
<dbReference type="InterPro" id="IPR008480">
    <property type="entry name" value="DUF761_pln"/>
</dbReference>
<feature type="compositionally biased region" description="Pro residues" evidence="1">
    <location>
        <begin position="301"/>
        <end position="317"/>
    </location>
</feature>
<evidence type="ECO:0000313" key="3">
    <source>
        <dbReference type="EMBL" id="MCD7446808.1"/>
    </source>
</evidence>
<keyword evidence="2" id="KW-1133">Transmembrane helix</keyword>
<evidence type="ECO:0000256" key="1">
    <source>
        <dbReference type="SAM" id="MobiDB-lite"/>
    </source>
</evidence>
<feature type="compositionally biased region" description="Polar residues" evidence="1">
    <location>
        <begin position="114"/>
        <end position="138"/>
    </location>
</feature>
<keyword evidence="2" id="KW-0812">Transmembrane</keyword>
<feature type="compositionally biased region" description="Pro residues" evidence="1">
    <location>
        <begin position="237"/>
        <end position="260"/>
    </location>
</feature>
<keyword evidence="4" id="KW-1185">Reference proteome</keyword>
<feature type="compositionally biased region" description="Basic and acidic residues" evidence="1">
    <location>
        <begin position="210"/>
        <end position="223"/>
    </location>
</feature>
<reference evidence="3 4" key="1">
    <citation type="journal article" date="2021" name="BMC Genomics">
        <title>Datura genome reveals duplications of psychoactive alkaloid biosynthetic genes and high mutation rate following tissue culture.</title>
        <authorList>
            <person name="Rajewski A."/>
            <person name="Carter-House D."/>
            <person name="Stajich J."/>
            <person name="Litt A."/>
        </authorList>
    </citation>
    <scope>NUCLEOTIDE SEQUENCE [LARGE SCALE GENOMIC DNA]</scope>
    <source>
        <strain evidence="3">AR-01</strain>
    </source>
</reference>
<dbReference type="Proteomes" id="UP000823775">
    <property type="component" value="Unassembled WGS sequence"/>
</dbReference>
<feature type="compositionally biased region" description="Pro residues" evidence="1">
    <location>
        <begin position="411"/>
        <end position="424"/>
    </location>
</feature>
<feature type="region of interest" description="Disordered" evidence="1">
    <location>
        <begin position="205"/>
        <end position="477"/>
    </location>
</feature>
<feature type="region of interest" description="Disordered" evidence="1">
    <location>
        <begin position="110"/>
        <end position="161"/>
    </location>
</feature>
<dbReference type="EMBL" id="JACEIK010000021">
    <property type="protein sequence ID" value="MCD7446808.1"/>
    <property type="molecule type" value="Genomic_DNA"/>
</dbReference>
<comment type="caution">
    <text evidence="3">The sequence shown here is derived from an EMBL/GenBank/DDBJ whole genome shotgun (WGS) entry which is preliminary data.</text>
</comment>
<accession>A0ABS8RJ18</accession>
<feature type="transmembrane region" description="Helical" evidence="2">
    <location>
        <begin position="32"/>
        <end position="59"/>
    </location>
</feature>
<name>A0ABS8RJ18_DATST</name>
<evidence type="ECO:0000313" key="4">
    <source>
        <dbReference type="Proteomes" id="UP000823775"/>
    </source>
</evidence>
<dbReference type="PANTHER" id="PTHR33098">
    <property type="entry name" value="COTTON FIBER (DUF761)"/>
    <property type="match status" value="1"/>
</dbReference>
<feature type="region of interest" description="Disordered" evidence="1">
    <location>
        <begin position="500"/>
        <end position="540"/>
    </location>
</feature>
<organism evidence="3 4">
    <name type="scientific">Datura stramonium</name>
    <name type="common">Jimsonweed</name>
    <name type="synonym">Common thornapple</name>
    <dbReference type="NCBI Taxonomy" id="4076"/>
    <lineage>
        <taxon>Eukaryota</taxon>
        <taxon>Viridiplantae</taxon>
        <taxon>Streptophyta</taxon>
        <taxon>Embryophyta</taxon>
        <taxon>Tracheophyta</taxon>
        <taxon>Spermatophyta</taxon>
        <taxon>Magnoliopsida</taxon>
        <taxon>eudicotyledons</taxon>
        <taxon>Gunneridae</taxon>
        <taxon>Pentapetalae</taxon>
        <taxon>asterids</taxon>
        <taxon>lamiids</taxon>
        <taxon>Solanales</taxon>
        <taxon>Solanaceae</taxon>
        <taxon>Solanoideae</taxon>
        <taxon>Datureae</taxon>
        <taxon>Datura</taxon>
    </lineage>
</organism>
<sequence>MADDGENLTPFWLQNNTDLRRTERLRNRLSSVFFNAGLLLVILLVTAGFFLVFIVPSILSIFRPSSVKKSWDSVNAVLVLVAVIFGFLSRNKNEDRNPNEYQQIASPIRRNEVQKSNPSTPNSRWFNEIRNPNPTTPRTWFDTVDRNSFSNQSNNGGGGGLRRTFSSYPDLCEVSPRWVSAEDHWRFYDDTHVDTYRFTDPGQLHRRRSWREVDRSPEPDTKTIYEYPLESNRVPTFAPPPSTPPPLSPPSPPSLPPAPAPVYEEKVKRASHSVPRKKERASKRRENHESEANEVIMAPATLPPPSPPPPPPPPPLPQYVTPRSSKSDRKRGGASATKEFINSLYHKKKRKNRSKSVDNFDALLHKSEPPPLHFQRPSSSTPPPPPPPPPPPSSLFQNLFTSKKARRKRNAPPPPPPPPPPPVKAVPIRISRPNVQNTPFTRNPAPKPVKVRSFDSVEESPNSGGESPLIPIPPPPPPPPFFRKYAWKFVVQGDYVRIDSTVSSRSGSPELEDIDSTDSTPTAEDVGGGERTAFAPSPLFCPSPDVNTKAENFISKFRAGLKLEKINSFNKNDQGRSLSNLGPGVGQS</sequence>
<feature type="compositionally biased region" description="Pro residues" evidence="1">
    <location>
        <begin position="380"/>
        <end position="393"/>
    </location>
</feature>
<protein>
    <submittedName>
        <fullName evidence="3">Uncharacterized protein</fullName>
    </submittedName>
</protein>
<proteinExistence type="predicted"/>
<evidence type="ECO:0000256" key="2">
    <source>
        <dbReference type="SAM" id="Phobius"/>
    </source>
</evidence>
<dbReference type="PANTHER" id="PTHR33098:SF36">
    <property type="entry name" value="HYDROXYPROLINE-RICH GLYCOPROTEIN FAMILY PROTEIN"/>
    <property type="match status" value="1"/>
</dbReference>
<gene>
    <name evidence="3" type="ORF">HAX54_016902</name>
</gene>
<feature type="compositionally biased region" description="Basic and acidic residues" evidence="1">
    <location>
        <begin position="355"/>
        <end position="368"/>
    </location>
</feature>
<feature type="compositionally biased region" description="Basic residues" evidence="1">
    <location>
        <begin position="345"/>
        <end position="354"/>
    </location>
</feature>
<dbReference type="Pfam" id="PF05553">
    <property type="entry name" value="DUF761"/>
    <property type="match status" value="1"/>
</dbReference>